<proteinExistence type="inferred from homology"/>
<dbReference type="FunFam" id="1.10.600.10:FF:000020">
    <property type="entry name" value="Phytoene synthase"/>
    <property type="match status" value="1"/>
</dbReference>
<evidence type="ECO:0000256" key="1">
    <source>
        <dbReference type="ARBA" id="ARBA00001936"/>
    </source>
</evidence>
<dbReference type="InterPro" id="IPR019845">
    <property type="entry name" value="Squalene/phytoene_synthase_CS"/>
</dbReference>
<organism evidence="9 10">
    <name type="scientific">Amaricoccus solimangrovi</name>
    <dbReference type="NCBI Taxonomy" id="2589815"/>
    <lineage>
        <taxon>Bacteria</taxon>
        <taxon>Pseudomonadati</taxon>
        <taxon>Pseudomonadota</taxon>
        <taxon>Alphaproteobacteria</taxon>
        <taxon>Rhodobacterales</taxon>
        <taxon>Paracoccaceae</taxon>
        <taxon>Amaricoccus</taxon>
    </lineage>
</organism>
<comment type="pathway">
    <text evidence="3">Carotenoid biosynthesis; phytoene biosynthesis.</text>
</comment>
<evidence type="ECO:0000313" key="10">
    <source>
        <dbReference type="Proteomes" id="UP000319255"/>
    </source>
</evidence>
<dbReference type="Gene3D" id="1.10.600.10">
    <property type="entry name" value="Farnesyl Diphosphate Synthase"/>
    <property type="match status" value="1"/>
</dbReference>
<dbReference type="EMBL" id="VFRP01000050">
    <property type="protein sequence ID" value="TPE46458.1"/>
    <property type="molecule type" value="Genomic_DNA"/>
</dbReference>
<comment type="caution">
    <text evidence="9">The sequence shown here is derived from an EMBL/GenBank/DDBJ whole genome shotgun (WGS) entry which is preliminary data.</text>
</comment>
<comment type="cofactor">
    <cofactor evidence="2">
        <name>Mg(2+)</name>
        <dbReference type="ChEBI" id="CHEBI:18420"/>
    </cofactor>
</comment>
<dbReference type="Pfam" id="PF00494">
    <property type="entry name" value="SQS_PSY"/>
    <property type="match status" value="1"/>
</dbReference>
<accession>A0A501WAP4</accession>
<evidence type="ECO:0000256" key="8">
    <source>
        <dbReference type="ARBA" id="ARBA00053028"/>
    </source>
</evidence>
<evidence type="ECO:0000256" key="3">
    <source>
        <dbReference type="ARBA" id="ARBA00004684"/>
    </source>
</evidence>
<dbReference type="SUPFAM" id="SSF48576">
    <property type="entry name" value="Terpenoid synthases"/>
    <property type="match status" value="1"/>
</dbReference>
<dbReference type="RefSeq" id="WP_140456297.1">
    <property type="nucleotide sequence ID" value="NZ_VFRP01000050.1"/>
</dbReference>
<comment type="cofactor">
    <cofactor evidence="8">
        <name>ATP</name>
        <dbReference type="ChEBI" id="CHEBI:30616"/>
    </cofactor>
</comment>
<dbReference type="Proteomes" id="UP000319255">
    <property type="component" value="Unassembled WGS sequence"/>
</dbReference>
<dbReference type="SFLD" id="SFLDG01212">
    <property type="entry name" value="Phytoene_synthase_like"/>
    <property type="match status" value="1"/>
</dbReference>
<keyword evidence="10" id="KW-1185">Reference proteome</keyword>
<comment type="similarity">
    <text evidence="4">Belongs to the phytoene/squalene synthase family.</text>
</comment>
<dbReference type="PANTHER" id="PTHR31480">
    <property type="entry name" value="BIFUNCTIONAL LYCOPENE CYCLASE/PHYTOENE SYNTHASE"/>
    <property type="match status" value="1"/>
</dbReference>
<dbReference type="GO" id="GO:0051996">
    <property type="term" value="F:squalene synthase [NAD(P)H] activity"/>
    <property type="evidence" value="ECO:0007669"/>
    <property type="project" value="InterPro"/>
</dbReference>
<keyword evidence="7" id="KW-0464">Manganese</keyword>
<dbReference type="SFLD" id="SFLDS00005">
    <property type="entry name" value="Isoprenoid_Synthase_Type_I"/>
    <property type="match status" value="1"/>
</dbReference>
<dbReference type="InterPro" id="IPR044843">
    <property type="entry name" value="Trans_IPPS_bact-type"/>
</dbReference>
<dbReference type="SFLD" id="SFLDG01018">
    <property type="entry name" value="Squalene/Phytoene_Synthase_Lik"/>
    <property type="match status" value="1"/>
</dbReference>
<dbReference type="PROSITE" id="PS01045">
    <property type="entry name" value="SQUALEN_PHYTOEN_SYN_2"/>
    <property type="match status" value="1"/>
</dbReference>
<dbReference type="GO" id="GO:0004311">
    <property type="term" value="F:geranylgeranyl diphosphate synthase activity"/>
    <property type="evidence" value="ECO:0007669"/>
    <property type="project" value="InterPro"/>
</dbReference>
<evidence type="ECO:0000313" key="9">
    <source>
        <dbReference type="EMBL" id="TPE46458.1"/>
    </source>
</evidence>
<comment type="cofactor">
    <cofactor evidence="1">
        <name>Mn(2+)</name>
        <dbReference type="ChEBI" id="CHEBI:29035"/>
    </cofactor>
</comment>
<dbReference type="InterPro" id="IPR033904">
    <property type="entry name" value="Trans_IPPS_HH"/>
</dbReference>
<keyword evidence="5" id="KW-0808">Transferase</keyword>
<gene>
    <name evidence="9" type="ORF">FJM51_22180</name>
</gene>
<evidence type="ECO:0000256" key="5">
    <source>
        <dbReference type="ARBA" id="ARBA00022679"/>
    </source>
</evidence>
<dbReference type="CDD" id="cd00683">
    <property type="entry name" value="Trans_IPPS_HH"/>
    <property type="match status" value="1"/>
</dbReference>
<evidence type="ECO:0000256" key="7">
    <source>
        <dbReference type="ARBA" id="ARBA00023211"/>
    </source>
</evidence>
<dbReference type="InterPro" id="IPR008949">
    <property type="entry name" value="Isoprenoid_synthase_dom_sf"/>
</dbReference>
<dbReference type="AlphaFoldDB" id="A0A501WAP4"/>
<name>A0A501WAP4_9RHOB</name>
<evidence type="ECO:0000256" key="2">
    <source>
        <dbReference type="ARBA" id="ARBA00001946"/>
    </source>
</evidence>
<evidence type="ECO:0000256" key="4">
    <source>
        <dbReference type="ARBA" id="ARBA00006251"/>
    </source>
</evidence>
<sequence>MSVQEAEAAIAAGSQSFAAAARLLPRAIRDDVVQLYAWCRHADDVIDGQALGSAPASVADAADRLAGLRAETLAALRGDGPVSAPFASLRTVARRHGFPESWPLDLIDGLAMDVEGRSYVRFEDTLDYAYHVAGVVGVMMARIMGVRDEAVLDRACDLGIAFQLTNIARDVRDDHNLGRVYLPRDWLAAARAEVGDALPSPELYSVILRLLDAAEPYYASARAGLPALPPRAAWSIAAALRIYRAIGGRIRAGGPGVYRARVGTGAATKARLALAALSDAGLSRVWPARADRSALWTRAQAARGATSGRTVAVYQASGAASNGQSDRAE</sequence>
<dbReference type="InterPro" id="IPR002060">
    <property type="entry name" value="Squ/phyt_synthse"/>
</dbReference>
<dbReference type="OrthoDB" id="9807580at2"/>
<dbReference type="GO" id="GO:0016117">
    <property type="term" value="P:carotenoid biosynthetic process"/>
    <property type="evidence" value="ECO:0007669"/>
    <property type="project" value="UniProtKB-KW"/>
</dbReference>
<reference evidence="9 10" key="1">
    <citation type="submission" date="2019-06" db="EMBL/GenBank/DDBJ databases">
        <title>A novel bacterium of genus Amaricoccus, isolated from marine sediment.</title>
        <authorList>
            <person name="Huang H."/>
            <person name="Mo K."/>
            <person name="Hu Y."/>
        </authorList>
    </citation>
    <scope>NUCLEOTIDE SEQUENCE [LARGE SCALE GENOMIC DNA]</scope>
    <source>
        <strain evidence="9 10">HB172011</strain>
    </source>
</reference>
<dbReference type="PROSITE" id="PS01044">
    <property type="entry name" value="SQUALEN_PHYTOEN_SYN_1"/>
    <property type="match status" value="1"/>
</dbReference>
<evidence type="ECO:0000256" key="6">
    <source>
        <dbReference type="ARBA" id="ARBA00022746"/>
    </source>
</evidence>
<keyword evidence="6" id="KW-0125">Carotenoid biosynthesis</keyword>
<protein>
    <submittedName>
        <fullName evidence="9">Phytoene/squalene synthase family protein</fullName>
    </submittedName>
</protein>